<sequence length="117" mass="12918">MSRPSKKRPSDATTTPNGPKKAMSPPSKKHPSDATTMPHSPKKAMPSTSKNYPSDTTTTPNSPKKACTSSEKPEDKYGLWKYLLPLPAPNSPPTDFVLPEMFLKPGPKELKLRFLLR</sequence>
<feature type="compositionally biased region" description="Polar residues" evidence="1">
    <location>
        <begin position="46"/>
        <end position="70"/>
    </location>
</feature>
<name>A0AA36G9A4_9BILA</name>
<feature type="region of interest" description="Disordered" evidence="1">
    <location>
        <begin position="1"/>
        <end position="74"/>
    </location>
</feature>
<comment type="caution">
    <text evidence="2">The sequence shown here is derived from an EMBL/GenBank/DDBJ whole genome shotgun (WGS) entry which is preliminary data.</text>
</comment>
<organism evidence="2 3">
    <name type="scientific">Mesorhabditis spiculigera</name>
    <dbReference type="NCBI Taxonomy" id="96644"/>
    <lineage>
        <taxon>Eukaryota</taxon>
        <taxon>Metazoa</taxon>
        <taxon>Ecdysozoa</taxon>
        <taxon>Nematoda</taxon>
        <taxon>Chromadorea</taxon>
        <taxon>Rhabditida</taxon>
        <taxon>Rhabditina</taxon>
        <taxon>Rhabditomorpha</taxon>
        <taxon>Rhabditoidea</taxon>
        <taxon>Rhabditidae</taxon>
        <taxon>Mesorhabditinae</taxon>
        <taxon>Mesorhabditis</taxon>
    </lineage>
</organism>
<reference evidence="2" key="1">
    <citation type="submission" date="2023-06" db="EMBL/GenBank/DDBJ databases">
        <authorList>
            <person name="Delattre M."/>
        </authorList>
    </citation>
    <scope>NUCLEOTIDE SEQUENCE</scope>
    <source>
        <strain evidence="2">AF72</strain>
    </source>
</reference>
<feature type="non-terminal residue" evidence="2">
    <location>
        <position position="117"/>
    </location>
</feature>
<protein>
    <submittedName>
        <fullName evidence="2">Uncharacterized protein</fullName>
    </submittedName>
</protein>
<keyword evidence="3" id="KW-1185">Reference proteome</keyword>
<evidence type="ECO:0000313" key="3">
    <source>
        <dbReference type="Proteomes" id="UP001177023"/>
    </source>
</evidence>
<dbReference type="AlphaFoldDB" id="A0AA36G9A4"/>
<dbReference type="Proteomes" id="UP001177023">
    <property type="component" value="Unassembled WGS sequence"/>
</dbReference>
<evidence type="ECO:0000256" key="1">
    <source>
        <dbReference type="SAM" id="MobiDB-lite"/>
    </source>
</evidence>
<dbReference type="EMBL" id="CATQJA010002664">
    <property type="protein sequence ID" value="CAJ0582769.1"/>
    <property type="molecule type" value="Genomic_DNA"/>
</dbReference>
<accession>A0AA36G9A4</accession>
<evidence type="ECO:0000313" key="2">
    <source>
        <dbReference type="EMBL" id="CAJ0582769.1"/>
    </source>
</evidence>
<proteinExistence type="predicted"/>
<gene>
    <name evidence="2" type="ORF">MSPICULIGERA_LOCUS20899</name>
</gene>